<dbReference type="Proteomes" id="UP000034164">
    <property type="component" value="Unassembled WGS sequence"/>
</dbReference>
<gene>
    <name evidence="1" type="ORF">EMCG_09479</name>
</gene>
<dbReference type="AlphaFoldDB" id="A0A0G2J314"/>
<accession>A0A0G2J314</accession>
<sequence length="139" mass="15793">MVYNSDSPPSPRAQRLLEKIKEKLDDICQFSKHSPHNIVEGFFENLRSEDCRLGHIKSITGKHTPEPKERFIQIPSSARDKNGNFSHYVERVAQFIDTKTAYIALKRGTKQLAVENVCNTSGIEIAISFAYGSFELHIN</sequence>
<dbReference type="EMBL" id="LCZI01000769">
    <property type="protein sequence ID" value="KKZ64609.1"/>
    <property type="molecule type" value="Genomic_DNA"/>
</dbReference>
<evidence type="ECO:0000313" key="2">
    <source>
        <dbReference type="Proteomes" id="UP000034164"/>
    </source>
</evidence>
<evidence type="ECO:0000313" key="1">
    <source>
        <dbReference type="EMBL" id="KKZ64609.1"/>
    </source>
</evidence>
<dbReference type="OrthoDB" id="4190099at2759"/>
<protein>
    <submittedName>
        <fullName evidence="1">Uncharacterized protein</fullName>
    </submittedName>
</protein>
<organism evidence="1 2">
    <name type="scientific">[Emmonsia] crescens</name>
    <dbReference type="NCBI Taxonomy" id="73230"/>
    <lineage>
        <taxon>Eukaryota</taxon>
        <taxon>Fungi</taxon>
        <taxon>Dikarya</taxon>
        <taxon>Ascomycota</taxon>
        <taxon>Pezizomycotina</taxon>
        <taxon>Eurotiomycetes</taxon>
        <taxon>Eurotiomycetidae</taxon>
        <taxon>Onygenales</taxon>
        <taxon>Ajellomycetaceae</taxon>
        <taxon>Emergomyces</taxon>
    </lineage>
</organism>
<dbReference type="VEuPathDB" id="FungiDB:EMCG_09479"/>
<name>A0A0G2J314_9EURO</name>
<reference evidence="2" key="1">
    <citation type="journal article" date="2015" name="PLoS Genet.">
        <title>The dynamic genome and transcriptome of the human fungal pathogen Blastomyces and close relative Emmonsia.</title>
        <authorList>
            <person name="Munoz J.F."/>
            <person name="Gauthier G.M."/>
            <person name="Desjardins C.A."/>
            <person name="Gallo J.E."/>
            <person name="Holder J."/>
            <person name="Sullivan T.D."/>
            <person name="Marty A.J."/>
            <person name="Carmen J.C."/>
            <person name="Chen Z."/>
            <person name="Ding L."/>
            <person name="Gujja S."/>
            <person name="Magrini V."/>
            <person name="Misas E."/>
            <person name="Mitreva M."/>
            <person name="Priest M."/>
            <person name="Saif S."/>
            <person name="Whiston E.A."/>
            <person name="Young S."/>
            <person name="Zeng Q."/>
            <person name="Goldman W.E."/>
            <person name="Mardis E.R."/>
            <person name="Taylor J.W."/>
            <person name="McEwen J.G."/>
            <person name="Clay O.K."/>
            <person name="Klein B.S."/>
            <person name="Cuomo C.A."/>
        </authorList>
    </citation>
    <scope>NUCLEOTIDE SEQUENCE [LARGE SCALE GENOMIC DNA]</scope>
    <source>
        <strain evidence="2">UAMH 3008</strain>
    </source>
</reference>
<proteinExistence type="predicted"/>
<comment type="caution">
    <text evidence="1">The sequence shown here is derived from an EMBL/GenBank/DDBJ whole genome shotgun (WGS) entry which is preliminary data.</text>
</comment>